<comment type="function">
    <text evidence="4">PPIases accelerate the folding of proteins. It catalyzes the cis-trans isomerization of proline imidic peptide bonds in oligopeptides.</text>
</comment>
<dbReference type="PROSITE" id="PS00170">
    <property type="entry name" value="CSA_PPIASE_1"/>
    <property type="match status" value="1"/>
</dbReference>
<evidence type="ECO:0000256" key="2">
    <source>
        <dbReference type="ARBA" id="ARBA00023110"/>
    </source>
</evidence>
<reference evidence="7" key="1">
    <citation type="journal article" date="2019" name="Int. J. Syst. Evol. Microbiol.">
        <title>The Global Catalogue of Microorganisms (GCM) 10K type strain sequencing project: providing services to taxonomists for standard genome sequencing and annotation.</title>
        <authorList>
            <consortium name="The Broad Institute Genomics Platform"/>
            <consortium name="The Broad Institute Genome Sequencing Center for Infectious Disease"/>
            <person name="Wu L."/>
            <person name="Ma J."/>
        </authorList>
    </citation>
    <scope>NUCLEOTIDE SEQUENCE [LARGE SCALE GENOMIC DNA]</scope>
    <source>
        <strain evidence="7">KCTC 42424</strain>
    </source>
</reference>
<feature type="domain" description="PPIase cyclophilin-type" evidence="5">
    <location>
        <begin position="40"/>
        <end position="186"/>
    </location>
</feature>
<dbReference type="InterPro" id="IPR044665">
    <property type="entry name" value="E_coli_cyclophilin_A-like"/>
</dbReference>
<evidence type="ECO:0000259" key="5">
    <source>
        <dbReference type="PROSITE" id="PS50072"/>
    </source>
</evidence>
<protein>
    <recommendedName>
        <fullName evidence="4">Peptidyl-prolyl cis-trans isomerase</fullName>
        <shortName evidence="4">PPIase</shortName>
        <ecNumber evidence="4">5.2.1.8</ecNumber>
    </recommendedName>
</protein>
<dbReference type="PRINTS" id="PR00153">
    <property type="entry name" value="CSAPPISMRASE"/>
</dbReference>
<comment type="catalytic activity">
    <reaction evidence="4">
        <text>[protein]-peptidylproline (omega=180) = [protein]-peptidylproline (omega=0)</text>
        <dbReference type="Rhea" id="RHEA:16237"/>
        <dbReference type="Rhea" id="RHEA-COMP:10747"/>
        <dbReference type="Rhea" id="RHEA-COMP:10748"/>
        <dbReference type="ChEBI" id="CHEBI:83833"/>
        <dbReference type="ChEBI" id="CHEBI:83834"/>
        <dbReference type="EC" id="5.2.1.8"/>
    </reaction>
</comment>
<dbReference type="GO" id="GO:0016853">
    <property type="term" value="F:isomerase activity"/>
    <property type="evidence" value="ECO:0007669"/>
    <property type="project" value="UniProtKB-KW"/>
</dbReference>
<comment type="caution">
    <text evidence="6">The sequence shown here is derived from an EMBL/GenBank/DDBJ whole genome shotgun (WGS) entry which is preliminary data.</text>
</comment>
<dbReference type="Pfam" id="PF00160">
    <property type="entry name" value="Pro_isomerase"/>
    <property type="match status" value="1"/>
</dbReference>
<keyword evidence="7" id="KW-1185">Reference proteome</keyword>
<keyword evidence="3 4" id="KW-0413">Isomerase</keyword>
<dbReference type="InterPro" id="IPR029000">
    <property type="entry name" value="Cyclophilin-like_dom_sf"/>
</dbReference>
<proteinExistence type="inferred from homology"/>
<keyword evidence="2 4" id="KW-0697">Rotamase</keyword>
<evidence type="ECO:0000256" key="4">
    <source>
        <dbReference type="RuleBase" id="RU363019"/>
    </source>
</evidence>
<dbReference type="PANTHER" id="PTHR43246">
    <property type="entry name" value="PEPTIDYL-PROLYL CIS-TRANS ISOMERASE CYP38, CHLOROPLASTIC"/>
    <property type="match status" value="1"/>
</dbReference>
<accession>A0ABV7VUB0</accession>
<evidence type="ECO:0000313" key="6">
    <source>
        <dbReference type="EMBL" id="MFC3679678.1"/>
    </source>
</evidence>
<name>A0ABV7VUB0_9GAMM</name>
<dbReference type="EC" id="5.2.1.8" evidence="4"/>
<dbReference type="InterPro" id="IPR002130">
    <property type="entry name" value="Cyclophilin-type_PPIase_dom"/>
</dbReference>
<dbReference type="EMBL" id="JBHRYB010000005">
    <property type="protein sequence ID" value="MFC3679678.1"/>
    <property type="molecule type" value="Genomic_DNA"/>
</dbReference>
<dbReference type="InterPro" id="IPR020892">
    <property type="entry name" value="Cyclophilin-type_PPIase_CS"/>
</dbReference>
<dbReference type="Gene3D" id="2.40.100.10">
    <property type="entry name" value="Cyclophilin-like"/>
    <property type="match status" value="1"/>
</dbReference>
<dbReference type="RefSeq" id="WP_376866205.1">
    <property type="nucleotide sequence ID" value="NZ_JBHRYB010000005.1"/>
</dbReference>
<dbReference type="CDD" id="cd01920">
    <property type="entry name" value="cyclophilin_EcCYP_like"/>
    <property type="match status" value="1"/>
</dbReference>
<sequence>MLFTLLALSSQPLLADDQPAASPASNAEAVVTVLMKTNRGDIELQLDRGKAPISVENFLAYVEAGHYNGTVFHRVIKNFMIQGGGFDENMVRKATLPAIKNEADNGLKNDRGTIAMARTSAVDSATSQFFINVKNNDFLNHGFRDFGYAVFGKVTSGMEIVDTIASTATGARDVPLDAVVISSVSVVTGDKPAAQQQ</sequence>
<comment type="similarity">
    <text evidence="1 4">Belongs to the cyclophilin-type PPIase family.</text>
</comment>
<dbReference type="Proteomes" id="UP001595722">
    <property type="component" value="Unassembled WGS sequence"/>
</dbReference>
<evidence type="ECO:0000256" key="3">
    <source>
        <dbReference type="ARBA" id="ARBA00023235"/>
    </source>
</evidence>
<dbReference type="SUPFAM" id="SSF50891">
    <property type="entry name" value="Cyclophilin-like"/>
    <property type="match status" value="1"/>
</dbReference>
<gene>
    <name evidence="6" type="ORF">ACFOMG_06095</name>
</gene>
<evidence type="ECO:0000256" key="1">
    <source>
        <dbReference type="ARBA" id="ARBA00007365"/>
    </source>
</evidence>
<dbReference type="PROSITE" id="PS50072">
    <property type="entry name" value="CSA_PPIASE_2"/>
    <property type="match status" value="1"/>
</dbReference>
<evidence type="ECO:0000313" key="7">
    <source>
        <dbReference type="Proteomes" id="UP001595722"/>
    </source>
</evidence>
<organism evidence="6 7">
    <name type="scientific">Bacterioplanoides pacificum</name>
    <dbReference type="NCBI Taxonomy" id="1171596"/>
    <lineage>
        <taxon>Bacteria</taxon>
        <taxon>Pseudomonadati</taxon>
        <taxon>Pseudomonadota</taxon>
        <taxon>Gammaproteobacteria</taxon>
        <taxon>Oceanospirillales</taxon>
        <taxon>Oceanospirillaceae</taxon>
        <taxon>Bacterioplanoides</taxon>
    </lineage>
</organism>